<protein>
    <submittedName>
        <fullName evidence="2">Uncharacterized protein</fullName>
    </submittedName>
</protein>
<evidence type="ECO:0000256" key="1">
    <source>
        <dbReference type="SAM" id="MobiDB-lite"/>
    </source>
</evidence>
<evidence type="ECO:0000313" key="3">
    <source>
        <dbReference type="Proteomes" id="UP001589532"/>
    </source>
</evidence>
<organism evidence="2 3">
    <name type="scientific">Nonomuraea helvata</name>
    <dbReference type="NCBI Taxonomy" id="37484"/>
    <lineage>
        <taxon>Bacteria</taxon>
        <taxon>Bacillati</taxon>
        <taxon>Actinomycetota</taxon>
        <taxon>Actinomycetes</taxon>
        <taxon>Streptosporangiales</taxon>
        <taxon>Streptosporangiaceae</taxon>
        <taxon>Nonomuraea</taxon>
    </lineage>
</organism>
<feature type="compositionally biased region" description="Basic residues" evidence="1">
    <location>
        <begin position="71"/>
        <end position="82"/>
    </location>
</feature>
<sequence>MLDHSSRPASNPARIAEDIADLVEALRRQTEHGPARLAADLQRLHGVTVAQATVHSGQGAHRAGRPVRGGTRIHPRPHSGRP</sequence>
<accession>A0ABV5S6V4</accession>
<keyword evidence="3" id="KW-1185">Reference proteome</keyword>
<dbReference type="Proteomes" id="UP001589532">
    <property type="component" value="Unassembled WGS sequence"/>
</dbReference>
<comment type="caution">
    <text evidence="2">The sequence shown here is derived from an EMBL/GenBank/DDBJ whole genome shotgun (WGS) entry which is preliminary data.</text>
</comment>
<name>A0ABV5S6V4_9ACTN</name>
<dbReference type="RefSeq" id="WP_378520928.1">
    <property type="nucleotide sequence ID" value="NZ_BAAAXV010000012.1"/>
</dbReference>
<proteinExistence type="predicted"/>
<evidence type="ECO:0000313" key="2">
    <source>
        <dbReference type="EMBL" id="MFB9627335.1"/>
    </source>
</evidence>
<feature type="region of interest" description="Disordered" evidence="1">
    <location>
        <begin position="52"/>
        <end position="82"/>
    </location>
</feature>
<dbReference type="EMBL" id="JBHMBW010000030">
    <property type="protein sequence ID" value="MFB9627335.1"/>
    <property type="molecule type" value="Genomic_DNA"/>
</dbReference>
<gene>
    <name evidence="2" type="ORF">ACFFSA_29980</name>
</gene>
<reference evidence="2 3" key="1">
    <citation type="submission" date="2024-09" db="EMBL/GenBank/DDBJ databases">
        <authorList>
            <person name="Sun Q."/>
            <person name="Mori K."/>
        </authorList>
    </citation>
    <scope>NUCLEOTIDE SEQUENCE [LARGE SCALE GENOMIC DNA]</scope>
    <source>
        <strain evidence="2 3">JCM 3143</strain>
    </source>
</reference>